<dbReference type="Pfam" id="PF01326">
    <property type="entry name" value="PPDK_N"/>
    <property type="match status" value="1"/>
</dbReference>
<dbReference type="GO" id="GO:0005524">
    <property type="term" value="F:ATP binding"/>
    <property type="evidence" value="ECO:0007669"/>
    <property type="project" value="UniProtKB-KW"/>
</dbReference>
<evidence type="ECO:0000256" key="2">
    <source>
        <dbReference type="ARBA" id="ARBA00002988"/>
    </source>
</evidence>
<dbReference type="FunFam" id="3.30.470.20:FF:000017">
    <property type="entry name" value="Phosphoenolpyruvate synthase"/>
    <property type="match status" value="1"/>
</dbReference>
<dbReference type="NCBIfam" id="TIGR01418">
    <property type="entry name" value="PEP_synth"/>
    <property type="match status" value="1"/>
</dbReference>
<dbReference type="InterPro" id="IPR018274">
    <property type="entry name" value="PEP_util_AS"/>
</dbReference>
<comment type="pathway">
    <text evidence="3 15">Carbohydrate biosynthesis; gluconeogenesis.</text>
</comment>
<dbReference type="SUPFAM" id="SSF52009">
    <property type="entry name" value="Phosphohistidine domain"/>
    <property type="match status" value="1"/>
</dbReference>
<feature type="domain" description="PEP-utilising enzyme C-terminal" evidence="18">
    <location>
        <begin position="531"/>
        <end position="843"/>
    </location>
</feature>
<reference evidence="20" key="1">
    <citation type="submission" date="2017-04" db="EMBL/GenBank/DDBJ databases">
        <authorList>
            <person name="Varghese N."/>
            <person name="Submissions S."/>
        </authorList>
    </citation>
    <scope>NUCLEOTIDE SEQUENCE [LARGE SCALE GENOMIC DNA]</scope>
    <source>
        <strain evidence="20">DSM 19835</strain>
    </source>
</reference>
<evidence type="ECO:0000256" key="15">
    <source>
        <dbReference type="PIRNR" id="PIRNR000854"/>
    </source>
</evidence>
<keyword evidence="12 15" id="KW-0460">Magnesium</keyword>
<keyword evidence="11 15" id="KW-0067">ATP-binding</keyword>
<dbReference type="EC" id="2.7.9.2" evidence="5 15"/>
<proteinExistence type="inferred from homology"/>
<comment type="function">
    <text evidence="2 15">Catalyzes the phosphorylation of pyruvate to phosphoenolpyruvate.</text>
</comment>
<evidence type="ECO:0000256" key="12">
    <source>
        <dbReference type="ARBA" id="ARBA00022842"/>
    </source>
</evidence>
<dbReference type="Pfam" id="PF00391">
    <property type="entry name" value="PEP-utilizers"/>
    <property type="match status" value="1"/>
</dbReference>
<evidence type="ECO:0000256" key="13">
    <source>
        <dbReference type="ARBA" id="ARBA00033470"/>
    </source>
</evidence>
<dbReference type="EMBL" id="FXAO01000009">
    <property type="protein sequence ID" value="SMG48037.1"/>
    <property type="molecule type" value="Genomic_DNA"/>
</dbReference>
<comment type="catalytic activity">
    <reaction evidence="14 15">
        <text>pyruvate + ATP + H2O = phosphoenolpyruvate + AMP + phosphate + 2 H(+)</text>
        <dbReference type="Rhea" id="RHEA:11364"/>
        <dbReference type="ChEBI" id="CHEBI:15361"/>
        <dbReference type="ChEBI" id="CHEBI:15377"/>
        <dbReference type="ChEBI" id="CHEBI:15378"/>
        <dbReference type="ChEBI" id="CHEBI:30616"/>
        <dbReference type="ChEBI" id="CHEBI:43474"/>
        <dbReference type="ChEBI" id="CHEBI:58702"/>
        <dbReference type="ChEBI" id="CHEBI:456215"/>
        <dbReference type="EC" id="2.7.9.2"/>
    </reaction>
</comment>
<evidence type="ECO:0000313" key="20">
    <source>
        <dbReference type="Proteomes" id="UP000193420"/>
    </source>
</evidence>
<evidence type="ECO:0000313" key="19">
    <source>
        <dbReference type="EMBL" id="SMG48037.1"/>
    </source>
</evidence>
<evidence type="ECO:0000259" key="17">
    <source>
        <dbReference type="Pfam" id="PF01326"/>
    </source>
</evidence>
<evidence type="ECO:0000256" key="1">
    <source>
        <dbReference type="ARBA" id="ARBA00001946"/>
    </source>
</evidence>
<evidence type="ECO:0000256" key="9">
    <source>
        <dbReference type="ARBA" id="ARBA00022741"/>
    </source>
</evidence>
<accession>A0A1X7L318</accession>
<dbReference type="Gene3D" id="3.50.30.10">
    <property type="entry name" value="Phosphohistidine domain"/>
    <property type="match status" value="1"/>
</dbReference>
<dbReference type="PRINTS" id="PR01736">
    <property type="entry name" value="PHPHTRNFRASE"/>
</dbReference>
<dbReference type="Gene3D" id="3.20.20.60">
    <property type="entry name" value="Phosphoenolpyruvate-binding domains"/>
    <property type="match status" value="1"/>
</dbReference>
<protein>
    <recommendedName>
        <fullName evidence="6 15">Phosphoenolpyruvate synthase</fullName>
        <shortName evidence="15">PEP synthase</shortName>
        <ecNumber evidence="5 15">2.7.9.2</ecNumber>
    </recommendedName>
    <alternativeName>
        <fullName evidence="13 15">Pyruvate, water dikinase</fullName>
    </alternativeName>
</protein>
<dbReference type="PROSITE" id="PS00742">
    <property type="entry name" value="PEP_ENZYMES_2"/>
    <property type="match status" value="1"/>
</dbReference>
<dbReference type="GO" id="GO:0008986">
    <property type="term" value="F:pyruvate, water dikinase activity"/>
    <property type="evidence" value="ECO:0007669"/>
    <property type="project" value="UniProtKB-EC"/>
</dbReference>
<dbReference type="InterPro" id="IPR002192">
    <property type="entry name" value="PPDK_AMP/ATP-bd"/>
</dbReference>
<dbReference type="InterPro" id="IPR006319">
    <property type="entry name" value="PEP_synth"/>
</dbReference>
<evidence type="ECO:0000256" key="6">
    <source>
        <dbReference type="ARBA" id="ARBA00021623"/>
    </source>
</evidence>
<evidence type="ECO:0000256" key="10">
    <source>
        <dbReference type="ARBA" id="ARBA00022777"/>
    </source>
</evidence>
<keyword evidence="19" id="KW-0670">Pyruvate</keyword>
<dbReference type="InterPro" id="IPR008279">
    <property type="entry name" value="PEP-util_enz_mobile_dom"/>
</dbReference>
<dbReference type="InterPro" id="IPR015813">
    <property type="entry name" value="Pyrv/PenolPyrv_kinase-like_dom"/>
</dbReference>
<dbReference type="STRING" id="188872.SAMN03080602_03677"/>
<keyword evidence="20" id="KW-1185">Reference proteome</keyword>
<evidence type="ECO:0000256" key="11">
    <source>
        <dbReference type="ARBA" id="ARBA00022840"/>
    </source>
</evidence>
<dbReference type="PANTHER" id="PTHR43030:SF1">
    <property type="entry name" value="PHOSPHOENOLPYRUVATE SYNTHASE"/>
    <property type="match status" value="1"/>
</dbReference>
<dbReference type="AlphaFoldDB" id="A0A1X7L318"/>
<dbReference type="PIRSF" id="PIRSF000854">
    <property type="entry name" value="PEP_synthase"/>
    <property type="match status" value="1"/>
</dbReference>
<dbReference type="InterPro" id="IPR040442">
    <property type="entry name" value="Pyrv_kinase-like_dom_sf"/>
</dbReference>
<dbReference type="SUPFAM" id="SSF56059">
    <property type="entry name" value="Glutathione synthetase ATP-binding domain-like"/>
    <property type="match status" value="1"/>
</dbReference>
<dbReference type="InterPro" id="IPR013815">
    <property type="entry name" value="ATP_grasp_subdomain_1"/>
</dbReference>
<dbReference type="UniPathway" id="UPA00138"/>
<name>A0A1X7L318_9FLAO</name>
<dbReference type="Pfam" id="PF02896">
    <property type="entry name" value="PEP-utilizers_C"/>
    <property type="match status" value="1"/>
</dbReference>
<evidence type="ECO:0000256" key="4">
    <source>
        <dbReference type="ARBA" id="ARBA00007837"/>
    </source>
</evidence>
<keyword evidence="8 15" id="KW-0479">Metal-binding</keyword>
<dbReference type="NCBIfam" id="NF005057">
    <property type="entry name" value="PRK06464.1"/>
    <property type="match status" value="1"/>
</dbReference>
<keyword evidence="9 15" id="KW-0547">Nucleotide-binding</keyword>
<evidence type="ECO:0000259" key="16">
    <source>
        <dbReference type="Pfam" id="PF00391"/>
    </source>
</evidence>
<organism evidence="19 20">
    <name type="scientific">Arenibacter troitsensis</name>
    <dbReference type="NCBI Taxonomy" id="188872"/>
    <lineage>
        <taxon>Bacteria</taxon>
        <taxon>Pseudomonadati</taxon>
        <taxon>Bacteroidota</taxon>
        <taxon>Flavobacteriia</taxon>
        <taxon>Flavobacteriales</taxon>
        <taxon>Flavobacteriaceae</taxon>
        <taxon>Arenibacter</taxon>
    </lineage>
</organism>
<evidence type="ECO:0000256" key="7">
    <source>
        <dbReference type="ARBA" id="ARBA00022679"/>
    </source>
</evidence>
<feature type="domain" description="Pyruvate phosphate dikinase AMP/ATP-binding" evidence="17">
    <location>
        <begin position="56"/>
        <end position="392"/>
    </location>
</feature>
<comment type="similarity">
    <text evidence="4 15">Belongs to the PEP-utilizing enzyme family.</text>
</comment>
<dbReference type="InterPro" id="IPR023151">
    <property type="entry name" value="PEP_util_CS"/>
</dbReference>
<dbReference type="Gene3D" id="3.30.1490.20">
    <property type="entry name" value="ATP-grasp fold, A domain"/>
    <property type="match status" value="1"/>
</dbReference>
<keyword evidence="7 15" id="KW-0808">Transferase</keyword>
<dbReference type="InterPro" id="IPR000121">
    <property type="entry name" value="PEP_util_C"/>
</dbReference>
<evidence type="ECO:0000256" key="3">
    <source>
        <dbReference type="ARBA" id="ARBA00004742"/>
    </source>
</evidence>
<dbReference type="PANTHER" id="PTHR43030">
    <property type="entry name" value="PHOSPHOENOLPYRUVATE SYNTHASE"/>
    <property type="match status" value="1"/>
</dbReference>
<dbReference type="InterPro" id="IPR036637">
    <property type="entry name" value="Phosphohistidine_dom_sf"/>
</dbReference>
<feature type="domain" description="PEP-utilising enzyme mobile" evidence="16">
    <location>
        <begin position="438"/>
        <end position="509"/>
    </location>
</feature>
<dbReference type="Gene3D" id="3.30.470.20">
    <property type="entry name" value="ATP-grasp fold, B domain"/>
    <property type="match status" value="1"/>
</dbReference>
<gene>
    <name evidence="19" type="ORF">SAMN03080602_03677</name>
</gene>
<evidence type="ECO:0000256" key="14">
    <source>
        <dbReference type="ARBA" id="ARBA00047700"/>
    </source>
</evidence>
<dbReference type="Proteomes" id="UP000193420">
    <property type="component" value="Unassembled WGS sequence"/>
</dbReference>
<dbReference type="SUPFAM" id="SSF51621">
    <property type="entry name" value="Phosphoenolpyruvate/pyruvate domain"/>
    <property type="match status" value="1"/>
</dbReference>
<dbReference type="PROSITE" id="PS00370">
    <property type="entry name" value="PEP_ENZYMES_PHOS_SITE"/>
    <property type="match status" value="1"/>
</dbReference>
<dbReference type="GO" id="GO:0006094">
    <property type="term" value="P:gluconeogenesis"/>
    <property type="evidence" value="ECO:0007669"/>
    <property type="project" value="UniProtKB-UniPathway"/>
</dbReference>
<comment type="cofactor">
    <cofactor evidence="1 15">
        <name>Mg(2+)</name>
        <dbReference type="ChEBI" id="CHEBI:18420"/>
    </cofactor>
</comment>
<sequence length="845" mass="94198">MNIGCEGPIIDEILYCNNFFVNLRKRLRKNINQTSAMKNKKAYIQKLSEVGMEDLPRVGGKNASLGEMLQNLTSQNIKVPNGFAVTVDAYDAFIEENHLKEKISAALEGLDTTDIIQLRKTGSNIRKLISNGKFPVSVEKAILEYYYVLSEEYSQDATDVAVRSSATAEDLPDASFAGQQSTYLNIRGGEMLLTAIRSCFASLYTDRAISYRSSRNFDHFTIKLSVCVQKMVRSDLGSSGVAFSLDTESGFKDVVLINGAYGLGELVVGGEISPDEFIVFKPTLEQGFNAIIDKKLGKKTHKMVYGNKPFETVKQVPVDQRIQDSFCLKDPQIIQLAQWVQKIENYYSSVRGSWCPMDIEWAIDGLSNELYIVQARPETIHSQEQTESIKEYEIEDEDQLADKLILEGVAVGDKIGNGKVYRIFTLDGRDGSADEIDFKEGDVLVTEMTDPDWEPLMKKASAIITEKGGRTCHAAIVAREIGVPAIVGAAHATTLLENGQYITVSCAEGNVGKVYQGKIKYKLHETAYTEFPKTKTPVLMNIGSPELAFQYRKIPNAGVGLAREEFIINNYIKVHPLALLKHKTLNDSALSAAIAELIKGYESEEAFFINKLAQGIGKIGAAFYPNRVITRLSDFKTNEYFNLLGGNHFEPREENPMIGWRGASRYYSEVFREAFVLECKALKKVRDEFGLENITIMIPFCRTPQELTKVLRIMEDHGLKRGERGLEIYLMAELPSNVILADEFAPMIDGFSIGSNDLTQLVLGLDRDSSLVAHLYDERNPAVKNMIKTLISSAKKHKTKVGICGQGPSDFPDFSKFLIEEGIDTISVTPDSMLKTLKVIQEIEN</sequence>
<evidence type="ECO:0000259" key="18">
    <source>
        <dbReference type="Pfam" id="PF02896"/>
    </source>
</evidence>
<evidence type="ECO:0000256" key="5">
    <source>
        <dbReference type="ARBA" id="ARBA00011996"/>
    </source>
</evidence>
<evidence type="ECO:0000256" key="8">
    <source>
        <dbReference type="ARBA" id="ARBA00022723"/>
    </source>
</evidence>
<dbReference type="FunFam" id="3.30.1490.20:FF:000010">
    <property type="entry name" value="Phosphoenolpyruvate synthase"/>
    <property type="match status" value="1"/>
</dbReference>
<keyword evidence="10 15" id="KW-0418">Kinase</keyword>
<dbReference type="GO" id="GO:0046872">
    <property type="term" value="F:metal ion binding"/>
    <property type="evidence" value="ECO:0007669"/>
    <property type="project" value="UniProtKB-KW"/>
</dbReference>